<dbReference type="GO" id="GO:0046203">
    <property type="term" value="P:spermidine catabolic process"/>
    <property type="evidence" value="ECO:0007669"/>
    <property type="project" value="TreeGrafter"/>
</dbReference>
<dbReference type="AlphaFoldDB" id="A0A8C5H3C1"/>
<dbReference type="Pfam" id="PF01593">
    <property type="entry name" value="Amino_oxidase"/>
    <property type="match status" value="1"/>
</dbReference>
<name>A0A8C5H3C1_GOUWI</name>
<reference evidence="9" key="2">
    <citation type="submission" date="2025-08" db="UniProtKB">
        <authorList>
            <consortium name="Ensembl"/>
        </authorList>
    </citation>
    <scope>IDENTIFICATION</scope>
</reference>
<evidence type="ECO:0000259" key="8">
    <source>
        <dbReference type="Pfam" id="PF01593"/>
    </source>
</evidence>
<dbReference type="Gene3D" id="3.90.660.10">
    <property type="match status" value="1"/>
</dbReference>
<evidence type="ECO:0000256" key="4">
    <source>
        <dbReference type="ARBA" id="ARBA00022490"/>
    </source>
</evidence>
<reference evidence="9" key="3">
    <citation type="submission" date="2025-09" db="UniProtKB">
        <authorList>
            <consortium name="Ensembl"/>
        </authorList>
    </citation>
    <scope>IDENTIFICATION</scope>
</reference>
<dbReference type="InterPro" id="IPR036188">
    <property type="entry name" value="FAD/NAD-bd_sf"/>
</dbReference>
<organism evidence="9 10">
    <name type="scientific">Gouania willdenowi</name>
    <name type="common">Blunt-snouted clingfish</name>
    <name type="synonym">Lepadogaster willdenowi</name>
    <dbReference type="NCBI Taxonomy" id="441366"/>
    <lineage>
        <taxon>Eukaryota</taxon>
        <taxon>Metazoa</taxon>
        <taxon>Chordata</taxon>
        <taxon>Craniata</taxon>
        <taxon>Vertebrata</taxon>
        <taxon>Euteleostomi</taxon>
        <taxon>Actinopterygii</taxon>
        <taxon>Neopterygii</taxon>
        <taxon>Teleostei</taxon>
        <taxon>Neoteleostei</taxon>
        <taxon>Acanthomorphata</taxon>
        <taxon>Ovalentaria</taxon>
        <taxon>Blenniimorphae</taxon>
        <taxon>Blenniiformes</taxon>
        <taxon>Gobiesocoidei</taxon>
        <taxon>Gobiesocidae</taxon>
        <taxon>Gobiesocinae</taxon>
        <taxon>Gouania</taxon>
    </lineage>
</organism>
<dbReference type="Proteomes" id="UP000694680">
    <property type="component" value="Chromosome 15"/>
</dbReference>
<evidence type="ECO:0000256" key="3">
    <source>
        <dbReference type="ARBA" id="ARBA00005995"/>
    </source>
</evidence>
<protein>
    <submittedName>
        <fullName evidence="9">Peroxisomal N(1)-acetyl-spermine/spermidine oxidase-like</fullName>
    </submittedName>
</protein>
<dbReference type="OrthoDB" id="2019015at2759"/>
<dbReference type="GO" id="GO:0005737">
    <property type="term" value="C:cytoplasm"/>
    <property type="evidence" value="ECO:0007669"/>
    <property type="project" value="UniProtKB-SubCell"/>
</dbReference>
<evidence type="ECO:0000256" key="2">
    <source>
        <dbReference type="ARBA" id="ARBA00004496"/>
    </source>
</evidence>
<sequence length="502" mass="56053">MSRTVNTRVVIVGCGIAGLAAAHRLLKAGFHHVRILEATSRSGGRIKTGKLGDDIVEIGANWIHGPSEQNPVFCLARQYGLLDPESLTPENQAVDIGGHPPWVPNVFSSSGRKLDVEDVSPAQQMFFELLTESSEFQSKGGEPQASVGDFIRSQMLKHAAEKWKDVDGQSRSLRLCVISNLLKVECCVNGSHSMDEVGLGAFGLYKTLPGLDCTFPGGYEGLIKKLMSELPEGLVSYNQPVRCVHWSNTDNRETPVTVECNDGETITTDHVIVTVPLGYLKKHHSTLFHPPLPLHKLHTIQRLGFGTNNKIFVEFDEPWWDADCEVIYFIWEDEDAMVDQVPDLQASWIRKLFGFTVLKPTERYGHVLCGWIAGHESEYMETLSELEVMRAITQLIRRFTGKPMISPRRIVRSQWFHDPWTCGSYSYPGKGCSEQDLDNMKEPLPLEGSHSKPLQVLFAGEATHPCYFSTAHGALLTGWREADRLISHYSTISPSELPKSKL</sequence>
<dbReference type="RefSeq" id="XP_028324632.1">
    <property type="nucleotide sequence ID" value="XM_028468831.1"/>
</dbReference>
<dbReference type="PANTHER" id="PTHR10742">
    <property type="entry name" value="FLAVIN MONOAMINE OXIDASE"/>
    <property type="match status" value="1"/>
</dbReference>
<dbReference type="SUPFAM" id="SSF54373">
    <property type="entry name" value="FAD-linked reductases, C-terminal domain"/>
    <property type="match status" value="1"/>
</dbReference>
<evidence type="ECO:0000256" key="7">
    <source>
        <dbReference type="ARBA" id="ARBA00023002"/>
    </source>
</evidence>
<evidence type="ECO:0000313" key="10">
    <source>
        <dbReference type="Proteomes" id="UP000694680"/>
    </source>
</evidence>
<dbReference type="GO" id="GO:0046592">
    <property type="term" value="F:polyamine oxidase activity"/>
    <property type="evidence" value="ECO:0007669"/>
    <property type="project" value="TreeGrafter"/>
</dbReference>
<dbReference type="Ensembl" id="ENSGWIT00000042358.1">
    <property type="protein sequence ID" value="ENSGWIP00000038935.1"/>
    <property type="gene ID" value="ENSGWIG00000019841.1"/>
</dbReference>
<gene>
    <name evidence="9" type="primary">LOC114476850</name>
</gene>
<keyword evidence="4" id="KW-0963">Cytoplasm</keyword>
<evidence type="ECO:0000313" key="9">
    <source>
        <dbReference type="Ensembl" id="ENSGWIP00000038935.1"/>
    </source>
</evidence>
<reference evidence="9" key="1">
    <citation type="submission" date="2020-06" db="EMBL/GenBank/DDBJ databases">
        <authorList>
            <consortium name="Wellcome Sanger Institute Data Sharing"/>
        </authorList>
    </citation>
    <scope>NUCLEOTIDE SEQUENCE [LARGE SCALE GENOMIC DNA]</scope>
</reference>
<keyword evidence="5" id="KW-0285">Flavoprotein</keyword>
<evidence type="ECO:0000256" key="6">
    <source>
        <dbReference type="ARBA" id="ARBA00022827"/>
    </source>
</evidence>
<keyword evidence="10" id="KW-1185">Reference proteome</keyword>
<dbReference type="GeneID" id="114476850"/>
<comment type="cofactor">
    <cofactor evidence="1">
        <name>FAD</name>
        <dbReference type="ChEBI" id="CHEBI:57692"/>
    </cofactor>
</comment>
<dbReference type="PANTHER" id="PTHR10742:SF405">
    <property type="entry name" value="PEROXISOMAL N(1)-ACETYL-SPERMINE_SPERMIDINE OXIDASE"/>
    <property type="match status" value="1"/>
</dbReference>
<evidence type="ECO:0000256" key="5">
    <source>
        <dbReference type="ARBA" id="ARBA00022630"/>
    </source>
</evidence>
<dbReference type="InterPro" id="IPR002937">
    <property type="entry name" value="Amino_oxidase"/>
</dbReference>
<dbReference type="InterPro" id="IPR050281">
    <property type="entry name" value="Flavin_monoamine_oxidase"/>
</dbReference>
<evidence type="ECO:0000256" key="1">
    <source>
        <dbReference type="ARBA" id="ARBA00001974"/>
    </source>
</evidence>
<keyword evidence="7" id="KW-0560">Oxidoreductase</keyword>
<comment type="subcellular location">
    <subcellularLocation>
        <location evidence="2">Cytoplasm</location>
    </subcellularLocation>
</comment>
<dbReference type="Gene3D" id="3.50.50.60">
    <property type="entry name" value="FAD/NAD(P)-binding domain"/>
    <property type="match status" value="1"/>
</dbReference>
<accession>A0A8C5H3C1</accession>
<keyword evidence="6" id="KW-0274">FAD</keyword>
<dbReference type="SUPFAM" id="SSF51905">
    <property type="entry name" value="FAD/NAD(P)-binding domain"/>
    <property type="match status" value="1"/>
</dbReference>
<proteinExistence type="inferred from homology"/>
<comment type="similarity">
    <text evidence="3">Belongs to the flavin monoamine oxidase family.</text>
</comment>
<feature type="domain" description="Amine oxidase" evidence="8">
    <location>
        <begin position="16"/>
        <end position="486"/>
    </location>
</feature>